<comment type="subcellular location">
    <subcellularLocation>
        <location evidence="1">Membrane</location>
        <topology evidence="1">Single-pass type I membrane protein</topology>
    </subcellularLocation>
</comment>
<evidence type="ECO:0000256" key="5">
    <source>
        <dbReference type="ARBA" id="ARBA00022989"/>
    </source>
</evidence>
<feature type="compositionally biased region" description="Basic and acidic residues" evidence="7">
    <location>
        <begin position="169"/>
        <end position="193"/>
    </location>
</feature>
<evidence type="ECO:0000256" key="7">
    <source>
        <dbReference type="SAM" id="MobiDB-lite"/>
    </source>
</evidence>
<dbReference type="PANTHER" id="PTHR15076">
    <property type="entry name" value="CD99/MIC2 PROTEIN RELATED"/>
    <property type="match status" value="1"/>
</dbReference>
<evidence type="ECO:0000313" key="10">
    <source>
        <dbReference type="Proteomes" id="UP000694388"/>
    </source>
</evidence>
<feature type="region of interest" description="Disordered" evidence="7">
    <location>
        <begin position="57"/>
        <end position="86"/>
    </location>
</feature>
<evidence type="ECO:0000256" key="4">
    <source>
        <dbReference type="ARBA" id="ARBA00022729"/>
    </source>
</evidence>
<comment type="similarity">
    <text evidence="2">Belongs to the CD99 family.</text>
</comment>
<proteinExistence type="inferred from homology"/>
<dbReference type="Pfam" id="PF12301">
    <property type="entry name" value="CD99L2"/>
    <property type="match status" value="1"/>
</dbReference>
<keyword evidence="4" id="KW-0732">Signal</keyword>
<dbReference type="GO" id="GO:0034109">
    <property type="term" value="P:homotypic cell-cell adhesion"/>
    <property type="evidence" value="ECO:0007669"/>
    <property type="project" value="TreeGrafter"/>
</dbReference>
<organism evidence="9 10">
    <name type="scientific">Eptatretus burgeri</name>
    <name type="common">Inshore hagfish</name>
    <dbReference type="NCBI Taxonomy" id="7764"/>
    <lineage>
        <taxon>Eukaryota</taxon>
        <taxon>Metazoa</taxon>
        <taxon>Chordata</taxon>
        <taxon>Craniata</taxon>
        <taxon>Vertebrata</taxon>
        <taxon>Cyclostomata</taxon>
        <taxon>Myxini</taxon>
        <taxon>Myxiniformes</taxon>
        <taxon>Myxinidae</taxon>
        <taxon>Eptatretinae</taxon>
        <taxon>Eptatretus</taxon>
    </lineage>
</organism>
<dbReference type="Proteomes" id="UP000694388">
    <property type="component" value="Unplaced"/>
</dbReference>
<accession>A0A8C4WXT5</accession>
<dbReference type="Ensembl" id="ENSEBUT00000018750.1">
    <property type="protein sequence ID" value="ENSEBUP00000018174.1"/>
    <property type="gene ID" value="ENSEBUG00000011352.1"/>
</dbReference>
<keyword evidence="5 8" id="KW-1133">Transmembrane helix</keyword>
<evidence type="ECO:0000313" key="9">
    <source>
        <dbReference type="Ensembl" id="ENSEBUP00000018174.1"/>
    </source>
</evidence>
<keyword evidence="10" id="KW-1185">Reference proteome</keyword>
<reference evidence="9" key="1">
    <citation type="submission" date="2025-08" db="UniProtKB">
        <authorList>
            <consortium name="Ensembl"/>
        </authorList>
    </citation>
    <scope>IDENTIFICATION</scope>
</reference>
<dbReference type="GO" id="GO:2000391">
    <property type="term" value="P:positive regulation of neutrophil extravasation"/>
    <property type="evidence" value="ECO:0007669"/>
    <property type="project" value="TreeGrafter"/>
</dbReference>
<evidence type="ECO:0008006" key="11">
    <source>
        <dbReference type="Google" id="ProtNLM"/>
    </source>
</evidence>
<dbReference type="GO" id="GO:0005886">
    <property type="term" value="C:plasma membrane"/>
    <property type="evidence" value="ECO:0007669"/>
    <property type="project" value="TreeGrafter"/>
</dbReference>
<feature type="region of interest" description="Disordered" evidence="7">
    <location>
        <begin position="151"/>
        <end position="193"/>
    </location>
</feature>
<feature type="transmembrane region" description="Helical" evidence="8">
    <location>
        <begin position="90"/>
        <end position="111"/>
    </location>
</feature>
<dbReference type="InterPro" id="IPR022078">
    <property type="entry name" value="CD99L2"/>
</dbReference>
<evidence type="ECO:0000256" key="6">
    <source>
        <dbReference type="ARBA" id="ARBA00023136"/>
    </source>
</evidence>
<evidence type="ECO:0000256" key="2">
    <source>
        <dbReference type="ARBA" id="ARBA00008763"/>
    </source>
</evidence>
<sequence length="193" mass="21375">MRSTECRSRFFFHCETNLRSILPLEYRYPNFTIDKPLQNQDFYEFLAVLPSQMGCSPLSNQEASGRGINPSDLTSEGESDENSQATPGTVAGILAALIGGLFAGASSFVAYQKKKLCFKQHGKQEGGGEQQQGDEPQIFSSLLKNTGRFFNLNTQQQQPAAPQYAEPSGKADRPGEYELPDEQKVHHHQRGGE</sequence>
<dbReference type="GO" id="GO:0072683">
    <property type="term" value="P:T cell extravasation"/>
    <property type="evidence" value="ECO:0007669"/>
    <property type="project" value="TreeGrafter"/>
</dbReference>
<evidence type="ECO:0000256" key="1">
    <source>
        <dbReference type="ARBA" id="ARBA00004479"/>
    </source>
</evidence>
<keyword evidence="3 8" id="KW-0812">Transmembrane</keyword>
<evidence type="ECO:0000256" key="3">
    <source>
        <dbReference type="ARBA" id="ARBA00022692"/>
    </source>
</evidence>
<reference evidence="9" key="2">
    <citation type="submission" date="2025-09" db="UniProtKB">
        <authorList>
            <consortium name="Ensembl"/>
        </authorList>
    </citation>
    <scope>IDENTIFICATION</scope>
</reference>
<evidence type="ECO:0000256" key="8">
    <source>
        <dbReference type="SAM" id="Phobius"/>
    </source>
</evidence>
<dbReference type="PANTHER" id="PTHR15076:SF15">
    <property type="entry name" value="CD99 ANTIGEN"/>
    <property type="match status" value="1"/>
</dbReference>
<protein>
    <recommendedName>
        <fullName evidence="11">CD99 antigen</fullName>
    </recommendedName>
</protein>
<keyword evidence="6 8" id="KW-0472">Membrane</keyword>
<name>A0A8C4WXT5_EPTBU</name>
<dbReference type="AlphaFoldDB" id="A0A8C4WXT5"/>